<accession>A0A2V0PAC2</accession>
<protein>
    <submittedName>
        <fullName evidence="2">Uncharacterized protein</fullName>
    </submittedName>
</protein>
<dbReference type="OrthoDB" id="46846at2759"/>
<evidence type="ECO:0000256" key="1">
    <source>
        <dbReference type="SAM" id="MobiDB-lite"/>
    </source>
</evidence>
<dbReference type="Proteomes" id="UP000247498">
    <property type="component" value="Unassembled WGS sequence"/>
</dbReference>
<sequence length="449" mass="44454">MVTAGVAAPAAAGAAPQPAACCGAAAAKADAAAAAEAAAAAAAARVHVHSAARLPLGLLDALRRDAPAIARAPNFWVPRKAIEAGGGGGTAADAAVAGLYAAHMAPRLADSSWEGAEYWVQVYQPGRGLAFHFDKDEQLLVEEGAMAHPVWSSVLYLTGDDGEGAAREGPTVVIDQVFDQALGRPVPEDPSSCVLVYPRAGAYCVFDGRLGHGVLDSFAPGARATLLVNWWAARPRGVRPATVQQLAGLGIGPLRRAGCQQGGAGSDGPAGNACAVEAEAETVPAAAAAEAETVPAPAAAEAAAAAADGGAAAALEALTLSSSSDAGCGGGGRRACSEPPGGAAIPEVAAPAAAGLDRAVLVDDLLRGAGLALTGPRAASAVRIRHPGLVLLPLDPEQVGEQQQRQQAQAGLAAPRLQTAAAFVPPSMLPCDSEASSGEGSSTSCDEEC</sequence>
<dbReference type="Gene3D" id="2.60.120.620">
    <property type="entry name" value="q2cbj1_9rhob like domain"/>
    <property type="match status" value="1"/>
</dbReference>
<evidence type="ECO:0000313" key="3">
    <source>
        <dbReference type="Proteomes" id="UP000247498"/>
    </source>
</evidence>
<dbReference type="EMBL" id="BDRX01000048">
    <property type="protein sequence ID" value="GBF94117.1"/>
    <property type="molecule type" value="Genomic_DNA"/>
</dbReference>
<feature type="compositionally biased region" description="Low complexity" evidence="1">
    <location>
        <begin position="431"/>
        <end position="449"/>
    </location>
</feature>
<evidence type="ECO:0000313" key="2">
    <source>
        <dbReference type="EMBL" id="GBF94117.1"/>
    </source>
</evidence>
<feature type="region of interest" description="Disordered" evidence="1">
    <location>
        <begin position="426"/>
        <end position="449"/>
    </location>
</feature>
<name>A0A2V0PAC2_9CHLO</name>
<gene>
    <name evidence="2" type="ORF">Rsub_07104</name>
</gene>
<dbReference type="InParanoid" id="A0A2V0PAC2"/>
<organism evidence="2 3">
    <name type="scientific">Raphidocelis subcapitata</name>
    <dbReference type="NCBI Taxonomy" id="307507"/>
    <lineage>
        <taxon>Eukaryota</taxon>
        <taxon>Viridiplantae</taxon>
        <taxon>Chlorophyta</taxon>
        <taxon>core chlorophytes</taxon>
        <taxon>Chlorophyceae</taxon>
        <taxon>CS clade</taxon>
        <taxon>Sphaeropleales</taxon>
        <taxon>Selenastraceae</taxon>
        <taxon>Raphidocelis</taxon>
    </lineage>
</organism>
<keyword evidence="3" id="KW-1185">Reference proteome</keyword>
<proteinExistence type="predicted"/>
<dbReference type="AlphaFoldDB" id="A0A2V0PAC2"/>
<comment type="caution">
    <text evidence="2">The sequence shown here is derived from an EMBL/GenBank/DDBJ whole genome shotgun (WGS) entry which is preliminary data.</text>
</comment>
<reference evidence="2 3" key="1">
    <citation type="journal article" date="2018" name="Sci. Rep.">
        <title>Raphidocelis subcapitata (=Pseudokirchneriella subcapitata) provides an insight into genome evolution and environmental adaptations in the Sphaeropleales.</title>
        <authorList>
            <person name="Suzuki S."/>
            <person name="Yamaguchi H."/>
            <person name="Nakajima N."/>
            <person name="Kawachi M."/>
        </authorList>
    </citation>
    <scope>NUCLEOTIDE SEQUENCE [LARGE SCALE GENOMIC DNA]</scope>
    <source>
        <strain evidence="2 3">NIES-35</strain>
    </source>
</reference>